<feature type="transmembrane region" description="Helical" evidence="5">
    <location>
        <begin position="110"/>
        <end position="127"/>
    </location>
</feature>
<dbReference type="GO" id="GO:0016020">
    <property type="term" value="C:membrane"/>
    <property type="evidence" value="ECO:0007669"/>
    <property type="project" value="UniProtKB-SubCell"/>
</dbReference>
<feature type="transmembrane region" description="Helical" evidence="5">
    <location>
        <begin position="249"/>
        <end position="268"/>
    </location>
</feature>
<organism evidence="7 8">
    <name type="scientific">Haladaptatus paucihalophilus DX253</name>
    <dbReference type="NCBI Taxonomy" id="797209"/>
    <lineage>
        <taxon>Archaea</taxon>
        <taxon>Methanobacteriati</taxon>
        <taxon>Methanobacteriota</taxon>
        <taxon>Stenosarchaea group</taxon>
        <taxon>Halobacteria</taxon>
        <taxon>Halobacteriales</taxon>
        <taxon>Haladaptataceae</taxon>
        <taxon>Haladaptatus</taxon>
    </lineage>
</organism>
<feature type="transmembrane region" description="Helical" evidence="5">
    <location>
        <begin position="403"/>
        <end position="423"/>
    </location>
</feature>
<feature type="transmembrane region" description="Helical" evidence="5">
    <location>
        <begin position="275"/>
        <end position="294"/>
    </location>
</feature>
<feature type="transmembrane region" description="Helical" evidence="5">
    <location>
        <begin position="139"/>
        <end position="156"/>
    </location>
</feature>
<evidence type="ECO:0000256" key="2">
    <source>
        <dbReference type="ARBA" id="ARBA00022692"/>
    </source>
</evidence>
<dbReference type="EMBL" id="FRAN01000004">
    <property type="protein sequence ID" value="SHL07058.1"/>
    <property type="molecule type" value="Genomic_DNA"/>
</dbReference>
<gene>
    <name evidence="7" type="ORF">SAMN05444342_2915</name>
</gene>
<dbReference type="InterPro" id="IPR007016">
    <property type="entry name" value="O-antigen_ligase-rel_domated"/>
</dbReference>
<name>A0A1M6XMC0_HALPU</name>
<dbReference type="Proteomes" id="UP000184203">
    <property type="component" value="Unassembled WGS sequence"/>
</dbReference>
<feature type="transmembrane region" description="Helical" evidence="5">
    <location>
        <begin position="22"/>
        <end position="42"/>
    </location>
</feature>
<keyword evidence="4 5" id="KW-0472">Membrane</keyword>
<feature type="transmembrane region" description="Helical" evidence="5">
    <location>
        <begin position="300"/>
        <end position="318"/>
    </location>
</feature>
<feature type="transmembrane region" description="Helical" evidence="5">
    <location>
        <begin position="435"/>
        <end position="453"/>
    </location>
</feature>
<dbReference type="InterPro" id="IPR051533">
    <property type="entry name" value="WaaL-like"/>
</dbReference>
<evidence type="ECO:0000256" key="4">
    <source>
        <dbReference type="ARBA" id="ARBA00023136"/>
    </source>
</evidence>
<keyword evidence="2 5" id="KW-0812">Transmembrane</keyword>
<evidence type="ECO:0000256" key="5">
    <source>
        <dbReference type="SAM" id="Phobius"/>
    </source>
</evidence>
<protein>
    <submittedName>
        <fullName evidence="7">O-Antigen ligase</fullName>
    </submittedName>
</protein>
<dbReference type="Pfam" id="PF04932">
    <property type="entry name" value="Wzy_C"/>
    <property type="match status" value="1"/>
</dbReference>
<keyword evidence="8" id="KW-1185">Reference proteome</keyword>
<dbReference type="AlphaFoldDB" id="A0A1M6XMC0"/>
<dbReference type="GO" id="GO:0016874">
    <property type="term" value="F:ligase activity"/>
    <property type="evidence" value="ECO:0007669"/>
    <property type="project" value="UniProtKB-KW"/>
</dbReference>
<keyword evidence="3 5" id="KW-1133">Transmembrane helix</keyword>
<feature type="domain" description="O-antigen ligase-related" evidence="6">
    <location>
        <begin position="285"/>
        <end position="416"/>
    </location>
</feature>
<comment type="subcellular location">
    <subcellularLocation>
        <location evidence="1">Membrane</location>
        <topology evidence="1">Multi-pass membrane protein</topology>
    </subcellularLocation>
</comment>
<dbReference type="PANTHER" id="PTHR37422">
    <property type="entry name" value="TEICHURONIC ACID BIOSYNTHESIS PROTEIN TUAE"/>
    <property type="match status" value="1"/>
</dbReference>
<evidence type="ECO:0000256" key="3">
    <source>
        <dbReference type="ARBA" id="ARBA00022989"/>
    </source>
</evidence>
<keyword evidence="7" id="KW-0436">Ligase</keyword>
<evidence type="ECO:0000313" key="7">
    <source>
        <dbReference type="EMBL" id="SHL07058.1"/>
    </source>
</evidence>
<feature type="transmembrane region" description="Helical" evidence="5">
    <location>
        <begin position="54"/>
        <end position="74"/>
    </location>
</feature>
<dbReference type="PANTHER" id="PTHR37422:SF13">
    <property type="entry name" value="LIPOPOLYSACCHARIDE BIOSYNTHESIS PROTEIN PA4999-RELATED"/>
    <property type="match status" value="1"/>
</dbReference>
<feature type="transmembrane region" description="Helical" evidence="5">
    <location>
        <begin position="168"/>
        <end position="187"/>
    </location>
</feature>
<feature type="transmembrane region" description="Helical" evidence="5">
    <location>
        <begin position="193"/>
        <end position="213"/>
    </location>
</feature>
<evidence type="ECO:0000259" key="6">
    <source>
        <dbReference type="Pfam" id="PF04932"/>
    </source>
</evidence>
<feature type="transmembrane region" description="Helical" evidence="5">
    <location>
        <begin position="325"/>
        <end position="348"/>
    </location>
</feature>
<proteinExistence type="predicted"/>
<evidence type="ECO:0000313" key="8">
    <source>
        <dbReference type="Proteomes" id="UP000184203"/>
    </source>
</evidence>
<sequence length="478" mass="53149">MNLQDNQNASTRSFLNPFTSEFRPFALVQLILIPLLFTGVLYRAQNSPEWFGSFHLDLLFLYVTPLLLLAHTYYRTDSGLWIHVAQASLLILLTFILLRQHNLYIPGDGRTLHVVLVFLLYAVYPFIGYDFVAFLRSRAVYVAAYVLMLGVFFFHVNSMAAGSTKASFVVYMALLFGVNVFFIPRYVSRNVFFWGLSLVAGFFVVIGLPVYVIGSYDLWWFQPQLFEATATIPLLGTEFHYLQSVLDNPNILAVLTFSGAFAALVLAVENVFQRRFLLVSLASVLFFLNGLATYLTHARASWLALALATVVYAGYVLFGRRSVPFTVVPLALASAVLLLTILFAVGPIDAHGRAPLWMAGLRAIKNAPSALGYGVVNTHAVIEPFVTDPHFRGYSPHNSYVQIFLQVGIVGGMAYLVIVLGSIVEGIVRWNSVDVPMLGFALAFAVHQTFAVYTMFNNAVASILAMLVFGYLICGYER</sequence>
<evidence type="ECO:0000256" key="1">
    <source>
        <dbReference type="ARBA" id="ARBA00004141"/>
    </source>
</evidence>
<feature type="transmembrane region" description="Helical" evidence="5">
    <location>
        <begin position="80"/>
        <end position="98"/>
    </location>
</feature>
<accession>A0A1M6XMC0</accession>
<reference evidence="8" key="1">
    <citation type="submission" date="2016-11" db="EMBL/GenBank/DDBJ databases">
        <authorList>
            <person name="Varghese N."/>
            <person name="Submissions S."/>
        </authorList>
    </citation>
    <scope>NUCLEOTIDE SEQUENCE [LARGE SCALE GENOMIC DNA]</scope>
    <source>
        <strain evidence="8">DX253</strain>
    </source>
</reference>
<feature type="transmembrane region" description="Helical" evidence="5">
    <location>
        <begin position="459"/>
        <end position="476"/>
    </location>
</feature>